<keyword evidence="1" id="KW-0812">Transmembrane</keyword>
<gene>
    <name evidence="2" type="ORF">SAMN06264855_104234</name>
</gene>
<dbReference type="OrthoDB" id="331418at2157"/>
<feature type="transmembrane region" description="Helical" evidence="1">
    <location>
        <begin position="65"/>
        <end position="84"/>
    </location>
</feature>
<keyword evidence="1" id="KW-1133">Transmembrane helix</keyword>
<proteinExistence type="predicted"/>
<evidence type="ECO:0000313" key="3">
    <source>
        <dbReference type="Proteomes" id="UP000198397"/>
    </source>
</evidence>
<accession>A0A238VZG6</accession>
<name>A0A238VZG6_HALVU</name>
<evidence type="ECO:0000256" key="1">
    <source>
        <dbReference type="SAM" id="Phobius"/>
    </source>
</evidence>
<dbReference type="Proteomes" id="UP000198397">
    <property type="component" value="Unassembled WGS sequence"/>
</dbReference>
<keyword evidence="3" id="KW-1185">Reference proteome</keyword>
<sequence>MPPLVVRLGMSLTHSPLGLPSVFGAPDAMQAGLGGDPIAQLLIALVAIALVIVIGKFVLSLAWRLVTIGVVVVAIIYGLSAVGVF</sequence>
<dbReference type="Pfam" id="PF26072">
    <property type="entry name" value="DUF8029"/>
    <property type="match status" value="1"/>
</dbReference>
<keyword evidence="1" id="KW-0472">Membrane</keyword>
<feature type="transmembrane region" description="Helical" evidence="1">
    <location>
        <begin position="40"/>
        <end position="58"/>
    </location>
</feature>
<dbReference type="AlphaFoldDB" id="A0A238VZG6"/>
<dbReference type="EMBL" id="FZNQ01000004">
    <property type="protein sequence ID" value="SNR39504.1"/>
    <property type="molecule type" value="Genomic_DNA"/>
</dbReference>
<reference evidence="2 3" key="1">
    <citation type="submission" date="2017-06" db="EMBL/GenBank/DDBJ databases">
        <authorList>
            <person name="Kim H.J."/>
            <person name="Triplett B.A."/>
        </authorList>
    </citation>
    <scope>NUCLEOTIDE SEQUENCE [LARGE SCALE GENOMIC DNA]</scope>
    <source>
        <strain evidence="2 3">DSM 8800</strain>
    </source>
</reference>
<evidence type="ECO:0000313" key="2">
    <source>
        <dbReference type="EMBL" id="SNR39504.1"/>
    </source>
</evidence>
<dbReference type="InterPro" id="IPR058342">
    <property type="entry name" value="DUF8029"/>
</dbReference>
<organism evidence="2 3">
    <name type="scientific">Halorubrum vacuolatum</name>
    <name type="common">Natronobacterium vacuolatum</name>
    <dbReference type="NCBI Taxonomy" id="63740"/>
    <lineage>
        <taxon>Archaea</taxon>
        <taxon>Methanobacteriati</taxon>
        <taxon>Methanobacteriota</taxon>
        <taxon>Stenosarchaea group</taxon>
        <taxon>Halobacteria</taxon>
        <taxon>Halobacteriales</taxon>
        <taxon>Haloferacaceae</taxon>
        <taxon>Halorubrum</taxon>
    </lineage>
</organism>
<protein>
    <submittedName>
        <fullName evidence="2">Uncharacterized protein</fullName>
    </submittedName>
</protein>